<feature type="domain" description="tRNA nucleotidyltransferase/poly(A) polymerase RNA and SrmB- binding" evidence="10">
    <location>
        <begin position="186"/>
        <end position="240"/>
    </location>
</feature>
<keyword evidence="7" id="KW-0460">Magnesium</keyword>
<dbReference type="EMBL" id="JACHIK010000005">
    <property type="protein sequence ID" value="MBB5042526.1"/>
    <property type="molecule type" value="Genomic_DNA"/>
</dbReference>
<evidence type="ECO:0000313" key="11">
    <source>
        <dbReference type="EMBL" id="MBB5042526.1"/>
    </source>
</evidence>
<feature type="domain" description="Poly A polymerase head" evidence="9">
    <location>
        <begin position="29"/>
        <end position="151"/>
    </location>
</feature>
<keyword evidence="2 8" id="KW-0808">Transferase</keyword>
<evidence type="ECO:0000256" key="1">
    <source>
        <dbReference type="ARBA" id="ARBA00001946"/>
    </source>
</evidence>
<comment type="cofactor">
    <cofactor evidence="1">
        <name>Mg(2+)</name>
        <dbReference type="ChEBI" id="CHEBI:18420"/>
    </cofactor>
</comment>
<dbReference type="RefSeq" id="WP_184143497.1">
    <property type="nucleotide sequence ID" value="NZ_JACHIK010000005.1"/>
</dbReference>
<proteinExistence type="inferred from homology"/>
<dbReference type="Gene3D" id="3.30.460.10">
    <property type="entry name" value="Beta Polymerase, domain 2"/>
    <property type="match status" value="1"/>
</dbReference>
<dbReference type="InterPro" id="IPR032828">
    <property type="entry name" value="PolyA_RNA-bd"/>
</dbReference>
<keyword evidence="6" id="KW-0547">Nucleotide-binding</keyword>
<keyword evidence="8" id="KW-0694">RNA-binding</keyword>
<dbReference type="GO" id="GO:0046872">
    <property type="term" value="F:metal ion binding"/>
    <property type="evidence" value="ECO:0007669"/>
    <property type="project" value="UniProtKB-KW"/>
</dbReference>
<accession>A0A7W7YUJ7</accession>
<dbReference type="CDD" id="cd05398">
    <property type="entry name" value="NT_ClassII-CCAase"/>
    <property type="match status" value="1"/>
</dbReference>
<evidence type="ECO:0000259" key="10">
    <source>
        <dbReference type="Pfam" id="PF12627"/>
    </source>
</evidence>
<sequence>MTSVSGEAWFTDPALVSVLALLNDEGGEARVAGGAVRNSLMGLPVADVDIATTLRPEAVVERAKAAGIKAVPTGIAHGTVTLVLEGKPFEVTTLRRDVSTDGRHAEVAFGTDWQADAERRDLTINALYAGKDGTVVDLVNGLPDIESRTVRFIGDASARIAEDHLRILRFFRFFALYGSGRPDAEGLKACARAKETLSKLSAERVWSETKKLLAAPDPGRALLWMRQAGVLTAVLPETEKWGIDAIPGLIEAEKAFGWTPDPLLRLAAIVPPDRERLGLLSERLRLSKAEAAVLDHWASAPQIAPKLAETAFDRLLYRHGPQGLSFRLKLALASARTRGLADPDALAFAGLCQRLLARAGKWQKPAFPLNGADVLAAGVPAGPKVGAVLGRIEEEWVTGNFRDERARLLVRLEEVVKGERPLPNPSPQGGGT</sequence>
<keyword evidence="4 11" id="KW-0548">Nucleotidyltransferase</keyword>
<dbReference type="PANTHER" id="PTHR46173:SF1">
    <property type="entry name" value="CCA TRNA NUCLEOTIDYLTRANSFERASE 1, MITOCHONDRIAL"/>
    <property type="match status" value="1"/>
</dbReference>
<keyword evidence="3" id="KW-0819">tRNA processing</keyword>
<dbReference type="GO" id="GO:0000049">
    <property type="term" value="F:tRNA binding"/>
    <property type="evidence" value="ECO:0007669"/>
    <property type="project" value="TreeGrafter"/>
</dbReference>
<dbReference type="InterPro" id="IPR002646">
    <property type="entry name" value="PolA_pol_head_dom"/>
</dbReference>
<dbReference type="AlphaFoldDB" id="A0A7W7YUJ7"/>
<comment type="caution">
    <text evidence="11">The sequence shown here is derived from an EMBL/GenBank/DDBJ whole genome shotgun (WGS) entry which is preliminary data.</text>
</comment>
<protein>
    <submittedName>
        <fullName evidence="11">Poly(A) polymerase</fullName>
        <ecNumber evidence="11">2.7.7.19</ecNumber>
    </submittedName>
</protein>
<evidence type="ECO:0000256" key="2">
    <source>
        <dbReference type="ARBA" id="ARBA00022679"/>
    </source>
</evidence>
<reference evidence="11 12" key="1">
    <citation type="submission" date="2020-08" db="EMBL/GenBank/DDBJ databases">
        <title>Genomic Encyclopedia of Type Strains, Phase IV (KMG-IV): sequencing the most valuable type-strain genomes for metagenomic binning, comparative biology and taxonomic classification.</title>
        <authorList>
            <person name="Goeker M."/>
        </authorList>
    </citation>
    <scope>NUCLEOTIDE SEQUENCE [LARGE SCALE GENOMIC DNA]</scope>
    <source>
        <strain evidence="11 12">DSM 21319</strain>
    </source>
</reference>
<dbReference type="InterPro" id="IPR050264">
    <property type="entry name" value="Bact_CCA-adding_enz_type3_sf"/>
</dbReference>
<comment type="similarity">
    <text evidence="8">Belongs to the tRNA nucleotidyltransferase/poly(A) polymerase family.</text>
</comment>
<evidence type="ECO:0000256" key="8">
    <source>
        <dbReference type="RuleBase" id="RU003953"/>
    </source>
</evidence>
<gene>
    <name evidence="11" type="ORF">HNQ66_001922</name>
</gene>
<evidence type="ECO:0000256" key="5">
    <source>
        <dbReference type="ARBA" id="ARBA00022723"/>
    </source>
</evidence>
<evidence type="ECO:0000256" key="4">
    <source>
        <dbReference type="ARBA" id="ARBA00022695"/>
    </source>
</evidence>
<dbReference type="PANTHER" id="PTHR46173">
    <property type="entry name" value="CCA TRNA NUCLEOTIDYLTRANSFERASE 1, MITOCHONDRIAL"/>
    <property type="match status" value="1"/>
</dbReference>
<dbReference type="Pfam" id="PF12627">
    <property type="entry name" value="PolyA_pol_RNAbd"/>
    <property type="match status" value="1"/>
</dbReference>
<dbReference type="Proteomes" id="UP000535406">
    <property type="component" value="Unassembled WGS sequence"/>
</dbReference>
<evidence type="ECO:0000256" key="3">
    <source>
        <dbReference type="ARBA" id="ARBA00022694"/>
    </source>
</evidence>
<dbReference type="EC" id="2.7.7.19" evidence="11"/>
<evidence type="ECO:0000259" key="9">
    <source>
        <dbReference type="Pfam" id="PF01743"/>
    </source>
</evidence>
<dbReference type="SUPFAM" id="SSF81301">
    <property type="entry name" value="Nucleotidyltransferase"/>
    <property type="match status" value="1"/>
</dbReference>
<dbReference type="Gene3D" id="1.10.3090.10">
    <property type="entry name" value="cca-adding enzyme, domain 2"/>
    <property type="match status" value="1"/>
</dbReference>
<organism evidence="11 12">
    <name type="scientific">Shinella fusca</name>
    <dbReference type="NCBI Taxonomy" id="544480"/>
    <lineage>
        <taxon>Bacteria</taxon>
        <taxon>Pseudomonadati</taxon>
        <taxon>Pseudomonadota</taxon>
        <taxon>Alphaproteobacteria</taxon>
        <taxon>Hyphomicrobiales</taxon>
        <taxon>Rhizobiaceae</taxon>
        <taxon>Shinella</taxon>
    </lineage>
</organism>
<keyword evidence="12" id="KW-1185">Reference proteome</keyword>
<dbReference type="SUPFAM" id="SSF81891">
    <property type="entry name" value="Poly A polymerase C-terminal region-like"/>
    <property type="match status" value="1"/>
</dbReference>
<dbReference type="GO" id="GO:1990817">
    <property type="term" value="F:poly(A) RNA polymerase activity"/>
    <property type="evidence" value="ECO:0007669"/>
    <property type="project" value="UniProtKB-EC"/>
</dbReference>
<evidence type="ECO:0000313" key="12">
    <source>
        <dbReference type="Proteomes" id="UP000535406"/>
    </source>
</evidence>
<name>A0A7W7YUJ7_9HYPH</name>
<dbReference type="GO" id="GO:0000166">
    <property type="term" value="F:nucleotide binding"/>
    <property type="evidence" value="ECO:0007669"/>
    <property type="project" value="UniProtKB-KW"/>
</dbReference>
<dbReference type="Pfam" id="PF01743">
    <property type="entry name" value="PolyA_pol"/>
    <property type="match status" value="1"/>
</dbReference>
<dbReference type="InterPro" id="IPR043519">
    <property type="entry name" value="NT_sf"/>
</dbReference>
<evidence type="ECO:0000256" key="7">
    <source>
        <dbReference type="ARBA" id="ARBA00022842"/>
    </source>
</evidence>
<dbReference type="GO" id="GO:0008033">
    <property type="term" value="P:tRNA processing"/>
    <property type="evidence" value="ECO:0007669"/>
    <property type="project" value="UniProtKB-KW"/>
</dbReference>
<evidence type="ECO:0000256" key="6">
    <source>
        <dbReference type="ARBA" id="ARBA00022741"/>
    </source>
</evidence>
<keyword evidence="5" id="KW-0479">Metal-binding</keyword>